<dbReference type="InterPro" id="IPR036641">
    <property type="entry name" value="HPT_dom_sf"/>
</dbReference>
<dbReference type="EMBL" id="DVJQ01000058">
    <property type="protein sequence ID" value="HIS74735.1"/>
    <property type="molecule type" value="Genomic_DNA"/>
</dbReference>
<dbReference type="SMART" id="SM00448">
    <property type="entry name" value="REC"/>
    <property type="match status" value="1"/>
</dbReference>
<evidence type="ECO:0000256" key="5">
    <source>
        <dbReference type="ARBA" id="ARBA00022777"/>
    </source>
</evidence>
<proteinExistence type="predicted"/>
<dbReference type="InterPro" id="IPR036061">
    <property type="entry name" value="CheW-like_dom_sf"/>
</dbReference>
<keyword evidence="5 12" id="KW-0418">Kinase</keyword>
<feature type="domain" description="Histidine kinase" evidence="8">
    <location>
        <begin position="540"/>
        <end position="743"/>
    </location>
</feature>
<evidence type="ECO:0000259" key="9">
    <source>
        <dbReference type="PROSITE" id="PS50110"/>
    </source>
</evidence>
<dbReference type="InterPro" id="IPR004358">
    <property type="entry name" value="Sig_transdc_His_kin-like_C"/>
</dbReference>
<dbReference type="SMART" id="SM01231">
    <property type="entry name" value="H-kinase_dim"/>
    <property type="match status" value="1"/>
</dbReference>
<dbReference type="SUPFAM" id="SSF47226">
    <property type="entry name" value="Histidine-containing phosphotransfer domain, HPT domain"/>
    <property type="match status" value="1"/>
</dbReference>
<dbReference type="Gene3D" id="2.30.30.40">
    <property type="entry name" value="SH3 Domains"/>
    <property type="match status" value="1"/>
</dbReference>
<dbReference type="InterPro" id="IPR011006">
    <property type="entry name" value="CheY-like_superfamily"/>
</dbReference>
<dbReference type="InterPro" id="IPR002545">
    <property type="entry name" value="CheW-lke_dom"/>
</dbReference>
<dbReference type="PROSITE" id="PS50109">
    <property type="entry name" value="HIS_KIN"/>
    <property type="match status" value="1"/>
</dbReference>
<evidence type="ECO:0000256" key="6">
    <source>
        <dbReference type="PROSITE-ProRule" id="PRU00110"/>
    </source>
</evidence>
<dbReference type="InterPro" id="IPR005467">
    <property type="entry name" value="His_kinase_dom"/>
</dbReference>
<feature type="modified residue" description="Phosphohistidine" evidence="6">
    <location>
        <position position="51"/>
    </location>
</feature>
<evidence type="ECO:0000259" key="11">
    <source>
        <dbReference type="PROSITE" id="PS50894"/>
    </source>
</evidence>
<dbReference type="Gene3D" id="3.40.50.2300">
    <property type="match status" value="1"/>
</dbReference>
<reference evidence="12" key="1">
    <citation type="submission" date="2020-10" db="EMBL/GenBank/DDBJ databases">
        <authorList>
            <person name="Gilroy R."/>
        </authorList>
    </citation>
    <scope>NUCLEOTIDE SEQUENCE</scope>
    <source>
        <strain evidence="12">CHK152-2871</strain>
    </source>
</reference>
<evidence type="ECO:0000256" key="3">
    <source>
        <dbReference type="ARBA" id="ARBA00022553"/>
    </source>
</evidence>
<dbReference type="SUPFAM" id="SSF50341">
    <property type="entry name" value="CheW-like"/>
    <property type="match status" value="1"/>
</dbReference>
<sequence length="1026" mass="116959">MDFLDDELDEILNIFQQESGEILQSMDKNLFALEKDPKNQDITIQLARDAHSLKGSARMLGFVNIQSVAHKVEDILGLIRDRKLEPTSNVTDTISEALSHIQILINKTVENKKEYNCDDTKNFIEKLEKISLSNDNNESKPKITYNCSESTKKLLSKLNKIEELIVQIIYIFSSARQSNCFDEIGIIKAPLAELNMIAREIGIKELEGLLGETGRYISSINAKHISENEILELNSKIDAIEEFFSTYCKERDITTQNYFDIANELLTSNDEDNTKTNKAEDKEIIADLIDRIYEKLSLLEINLEFLPDIKELLTQVLTKIKNAEIKKIFETILKILDLYQTNSKNLESDTLEAIKEICENTRKIFEPESIKPEERKFEIELLLQKITIVEQMSKLNIAKPKPKQNLPKTEKTTQDWISTIDTSDIKTLRVDSLKLDKLVNQIGDLIITRIKTNEHLNVAKNIQNELLEWQKSFNKMGYYIKYFDRKYIANSTLGVALDPRAISAFNKQLMVLQNYHAEKMVHLVKETADLFKQMQENDSKLNSATTEIESMVKNMRILPLSTIFHLFPRMVHNIAKDKGKQIEFITEGADVAADKKIIEEIKIPLIHILRNSIDHGIELPSERKEIGKNPVGKITISAKHHENKIIINITDDGRGLDIEKIKQKALEKGLLTQEELDGIDEEHLINIVFYPGFTTGESVTELSGRGLGLDIVHTKISQLNGRVDIYSEFRKGTVVTIELPATMATIKTFIVSEQNQLYAIPTSSIKTVLRVDTTDVFERDGKNYFVHNDDVIPIYTLSQILELENIPRYANKYTLMIVKSESATIGIIVEKLICDQEVLHKKLEAPLFKVKNISGITTLANGEICLILNVGDIFSTTLPKKINTRITASNKAIKMKENYAHKILVVDDSLTTRTLQKNILQSYGYRVQIATNAPDALIKMHKEHFDLIITDNEMPKMSGLEFVKHIRKESMWSNIPIIVLTSLPESKWGRAFKDAGAQAYVQKDRFEQEGFVKLVDSFLKKAANEG</sequence>
<dbReference type="PANTHER" id="PTHR43395:SF1">
    <property type="entry name" value="CHEMOTAXIS PROTEIN CHEA"/>
    <property type="match status" value="1"/>
</dbReference>
<dbReference type="EC" id="2.7.13.3" evidence="2"/>
<evidence type="ECO:0000256" key="4">
    <source>
        <dbReference type="ARBA" id="ARBA00022679"/>
    </source>
</evidence>
<dbReference type="Pfam" id="PF02518">
    <property type="entry name" value="HATPase_c"/>
    <property type="match status" value="1"/>
</dbReference>
<dbReference type="Proteomes" id="UP000886865">
    <property type="component" value="Unassembled WGS sequence"/>
</dbReference>
<evidence type="ECO:0000256" key="2">
    <source>
        <dbReference type="ARBA" id="ARBA00012438"/>
    </source>
</evidence>
<dbReference type="InterPro" id="IPR036890">
    <property type="entry name" value="HATPase_C_sf"/>
</dbReference>
<dbReference type="SMART" id="SM00260">
    <property type="entry name" value="CheW"/>
    <property type="match status" value="1"/>
</dbReference>
<dbReference type="CDD" id="cd00088">
    <property type="entry name" value="HPT"/>
    <property type="match status" value="1"/>
</dbReference>
<dbReference type="GO" id="GO:0005737">
    <property type="term" value="C:cytoplasm"/>
    <property type="evidence" value="ECO:0007669"/>
    <property type="project" value="InterPro"/>
</dbReference>
<dbReference type="SUPFAM" id="SSF52172">
    <property type="entry name" value="CheY-like"/>
    <property type="match status" value="1"/>
</dbReference>
<dbReference type="Pfam" id="PF01627">
    <property type="entry name" value="Hpt"/>
    <property type="match status" value="1"/>
</dbReference>
<dbReference type="InterPro" id="IPR004105">
    <property type="entry name" value="CheA-like_dim"/>
</dbReference>
<dbReference type="SMART" id="SM00073">
    <property type="entry name" value="HPT"/>
    <property type="match status" value="1"/>
</dbReference>
<evidence type="ECO:0000259" key="10">
    <source>
        <dbReference type="PROSITE" id="PS50851"/>
    </source>
</evidence>
<dbReference type="Pfam" id="PF01584">
    <property type="entry name" value="CheW"/>
    <property type="match status" value="1"/>
</dbReference>
<dbReference type="InterPro" id="IPR003594">
    <property type="entry name" value="HATPase_dom"/>
</dbReference>
<comment type="caution">
    <text evidence="12">The sequence shown here is derived from an EMBL/GenBank/DDBJ whole genome shotgun (WGS) entry which is preliminary data.</text>
</comment>
<dbReference type="GO" id="GO:0006935">
    <property type="term" value="P:chemotaxis"/>
    <property type="evidence" value="ECO:0007669"/>
    <property type="project" value="InterPro"/>
</dbReference>
<protein>
    <recommendedName>
        <fullName evidence="2">histidine kinase</fullName>
        <ecNumber evidence="2">2.7.13.3</ecNumber>
    </recommendedName>
</protein>
<dbReference type="Pfam" id="PF02895">
    <property type="entry name" value="H-kinase_dim"/>
    <property type="match status" value="1"/>
</dbReference>
<feature type="modified residue" description="4-aspartylphosphate" evidence="7">
    <location>
        <position position="951"/>
    </location>
</feature>
<dbReference type="Gene3D" id="1.20.120.160">
    <property type="entry name" value="HPT domain"/>
    <property type="match status" value="1"/>
</dbReference>
<comment type="catalytic activity">
    <reaction evidence="1">
        <text>ATP + protein L-histidine = ADP + protein N-phospho-L-histidine.</text>
        <dbReference type="EC" id="2.7.13.3"/>
    </reaction>
</comment>
<dbReference type="FunFam" id="3.30.565.10:FF:000016">
    <property type="entry name" value="Chemotaxis protein CheA, putative"/>
    <property type="match status" value="1"/>
</dbReference>
<dbReference type="AlphaFoldDB" id="A0A9D1JY13"/>
<feature type="domain" description="HPt" evidence="11">
    <location>
        <begin position="4"/>
        <end position="108"/>
    </location>
</feature>
<dbReference type="SMART" id="SM00387">
    <property type="entry name" value="HATPase_c"/>
    <property type="match status" value="1"/>
</dbReference>
<dbReference type="PROSITE" id="PS50851">
    <property type="entry name" value="CHEW"/>
    <property type="match status" value="1"/>
</dbReference>
<dbReference type="Gene3D" id="3.30.565.10">
    <property type="entry name" value="Histidine kinase-like ATPase, C-terminal domain"/>
    <property type="match status" value="1"/>
</dbReference>
<evidence type="ECO:0000256" key="7">
    <source>
        <dbReference type="PROSITE-ProRule" id="PRU00169"/>
    </source>
</evidence>
<dbReference type="InterPro" id="IPR037006">
    <property type="entry name" value="CheA-like_homodim_sf"/>
</dbReference>
<keyword evidence="4" id="KW-0808">Transferase</keyword>
<dbReference type="InterPro" id="IPR001789">
    <property type="entry name" value="Sig_transdc_resp-reg_receiver"/>
</dbReference>
<dbReference type="PROSITE" id="PS50110">
    <property type="entry name" value="RESPONSE_REGULATORY"/>
    <property type="match status" value="1"/>
</dbReference>
<accession>A0A9D1JY13</accession>
<evidence type="ECO:0000256" key="1">
    <source>
        <dbReference type="ARBA" id="ARBA00000085"/>
    </source>
</evidence>
<dbReference type="Gene3D" id="1.10.287.560">
    <property type="entry name" value="Histidine kinase CheA-like, homodimeric domain"/>
    <property type="match status" value="1"/>
</dbReference>
<reference evidence="12" key="2">
    <citation type="journal article" date="2021" name="PeerJ">
        <title>Extensive microbial diversity within the chicken gut microbiome revealed by metagenomics and culture.</title>
        <authorList>
            <person name="Gilroy R."/>
            <person name="Ravi A."/>
            <person name="Getino M."/>
            <person name="Pursley I."/>
            <person name="Horton D.L."/>
            <person name="Alikhan N.F."/>
            <person name="Baker D."/>
            <person name="Gharbi K."/>
            <person name="Hall N."/>
            <person name="Watson M."/>
            <person name="Adriaenssens E.M."/>
            <person name="Foster-Nyarko E."/>
            <person name="Jarju S."/>
            <person name="Secka A."/>
            <person name="Antonio M."/>
            <person name="Oren A."/>
            <person name="Chaudhuri R.R."/>
            <person name="La Ragione R."/>
            <person name="Hildebrand F."/>
            <person name="Pallen M.J."/>
        </authorList>
    </citation>
    <scope>NUCLEOTIDE SEQUENCE</scope>
    <source>
        <strain evidence="12">CHK152-2871</strain>
    </source>
</reference>
<dbReference type="PRINTS" id="PR00344">
    <property type="entry name" value="BCTRLSENSOR"/>
</dbReference>
<dbReference type="InterPro" id="IPR008207">
    <property type="entry name" value="Sig_transdc_His_kin_Hpt_dom"/>
</dbReference>
<dbReference type="InterPro" id="IPR051315">
    <property type="entry name" value="Bact_Chemotaxis_CheA"/>
</dbReference>
<name>A0A9D1JY13_9BACT</name>
<evidence type="ECO:0000259" key="8">
    <source>
        <dbReference type="PROSITE" id="PS50109"/>
    </source>
</evidence>
<gene>
    <name evidence="12" type="ORF">IAA86_06925</name>
</gene>
<keyword evidence="3 7" id="KW-0597">Phosphoprotein</keyword>
<dbReference type="PANTHER" id="PTHR43395">
    <property type="entry name" value="SENSOR HISTIDINE KINASE CHEA"/>
    <property type="match status" value="1"/>
</dbReference>
<dbReference type="PROSITE" id="PS50894">
    <property type="entry name" value="HPT"/>
    <property type="match status" value="1"/>
</dbReference>
<feature type="domain" description="CheW-like" evidence="10">
    <location>
        <begin position="743"/>
        <end position="879"/>
    </location>
</feature>
<dbReference type="Pfam" id="PF00072">
    <property type="entry name" value="Response_reg"/>
    <property type="match status" value="1"/>
</dbReference>
<evidence type="ECO:0000313" key="12">
    <source>
        <dbReference type="EMBL" id="HIS74735.1"/>
    </source>
</evidence>
<dbReference type="SUPFAM" id="SSF55874">
    <property type="entry name" value="ATPase domain of HSP90 chaperone/DNA topoisomerase II/histidine kinase"/>
    <property type="match status" value="1"/>
</dbReference>
<dbReference type="CDD" id="cd00156">
    <property type="entry name" value="REC"/>
    <property type="match status" value="1"/>
</dbReference>
<dbReference type="GO" id="GO:0000155">
    <property type="term" value="F:phosphorelay sensor kinase activity"/>
    <property type="evidence" value="ECO:0007669"/>
    <property type="project" value="InterPro"/>
</dbReference>
<organism evidence="12 13">
    <name type="scientific">Candidatus Galligastranaerophilus intestinavium</name>
    <dbReference type="NCBI Taxonomy" id="2840836"/>
    <lineage>
        <taxon>Bacteria</taxon>
        <taxon>Candidatus Galligastranaerophilus</taxon>
    </lineage>
</organism>
<evidence type="ECO:0000313" key="13">
    <source>
        <dbReference type="Proteomes" id="UP000886865"/>
    </source>
</evidence>
<feature type="domain" description="Response regulatory" evidence="9">
    <location>
        <begin position="902"/>
        <end position="1018"/>
    </location>
</feature>